<evidence type="ECO:0000313" key="2">
    <source>
        <dbReference type="EMBL" id="HIW01310.1"/>
    </source>
</evidence>
<dbReference type="InterPro" id="IPR054545">
    <property type="entry name" value="ApeI-like"/>
</dbReference>
<protein>
    <recommendedName>
        <fullName evidence="1">ApeI dehydratase-like domain-containing protein</fullName>
    </recommendedName>
</protein>
<reference evidence="2" key="1">
    <citation type="journal article" date="2021" name="PeerJ">
        <title>Extensive microbial diversity within the chicken gut microbiome revealed by metagenomics and culture.</title>
        <authorList>
            <person name="Gilroy R."/>
            <person name="Ravi A."/>
            <person name="Getino M."/>
            <person name="Pursley I."/>
            <person name="Horton D.L."/>
            <person name="Alikhan N.F."/>
            <person name="Baker D."/>
            <person name="Gharbi K."/>
            <person name="Hall N."/>
            <person name="Watson M."/>
            <person name="Adriaenssens E.M."/>
            <person name="Foster-Nyarko E."/>
            <person name="Jarju S."/>
            <person name="Secka A."/>
            <person name="Antonio M."/>
            <person name="Oren A."/>
            <person name="Chaudhuri R.R."/>
            <person name="La Ragione R."/>
            <person name="Hildebrand F."/>
            <person name="Pallen M.J."/>
        </authorList>
    </citation>
    <scope>NUCLEOTIDE SEQUENCE</scope>
    <source>
        <strain evidence="2">ChiHecec2B26-446</strain>
    </source>
</reference>
<dbReference type="InterPro" id="IPR029069">
    <property type="entry name" value="HotDog_dom_sf"/>
</dbReference>
<gene>
    <name evidence="2" type="ORF">H9894_09030</name>
</gene>
<dbReference type="Proteomes" id="UP000886752">
    <property type="component" value="Unassembled WGS sequence"/>
</dbReference>
<accession>A0A9D1TQ26</accession>
<comment type="caution">
    <text evidence="2">The sequence shown here is derived from an EMBL/GenBank/DDBJ whole genome shotgun (WGS) entry which is preliminary data.</text>
</comment>
<dbReference type="Gene3D" id="3.10.129.10">
    <property type="entry name" value="Hotdog Thioesterase"/>
    <property type="match status" value="1"/>
</dbReference>
<dbReference type="Pfam" id="PF22818">
    <property type="entry name" value="ApeI-like"/>
    <property type="match status" value="1"/>
</dbReference>
<dbReference type="GO" id="GO:0016829">
    <property type="term" value="F:lyase activity"/>
    <property type="evidence" value="ECO:0007669"/>
    <property type="project" value="UniProtKB-KW"/>
</dbReference>
<dbReference type="SUPFAM" id="SSF54637">
    <property type="entry name" value="Thioesterase/thiol ester dehydrase-isomerase"/>
    <property type="match status" value="1"/>
</dbReference>
<dbReference type="EMBL" id="DXHV01000077">
    <property type="protein sequence ID" value="HIW01310.1"/>
    <property type="molecule type" value="Genomic_DNA"/>
</dbReference>
<evidence type="ECO:0000313" key="3">
    <source>
        <dbReference type="Proteomes" id="UP000886752"/>
    </source>
</evidence>
<feature type="domain" description="ApeI dehydratase-like" evidence="1">
    <location>
        <begin position="2"/>
        <end position="77"/>
    </location>
</feature>
<sequence length="99" mass="11127">MNTIRTEILLDASHPLYASHFPGSPCTPGSLIIHGLVQLLQEQVPLPCGYRVRRFRFRRFLVPGRCVCEIDLEPGDNQARCRVYAEGHLAAEGLVEWPA</sequence>
<dbReference type="AlphaFoldDB" id="A0A9D1TQ26"/>
<evidence type="ECO:0000259" key="1">
    <source>
        <dbReference type="Pfam" id="PF22818"/>
    </source>
</evidence>
<proteinExistence type="predicted"/>
<reference evidence="2" key="2">
    <citation type="submission" date="2021-04" db="EMBL/GenBank/DDBJ databases">
        <authorList>
            <person name="Gilroy R."/>
        </authorList>
    </citation>
    <scope>NUCLEOTIDE SEQUENCE</scope>
    <source>
        <strain evidence="2">ChiHecec2B26-446</strain>
    </source>
</reference>
<organism evidence="2 3">
    <name type="scientific">Candidatus Desulfovibrio intestinipullorum</name>
    <dbReference type="NCBI Taxonomy" id="2838536"/>
    <lineage>
        <taxon>Bacteria</taxon>
        <taxon>Pseudomonadati</taxon>
        <taxon>Thermodesulfobacteriota</taxon>
        <taxon>Desulfovibrionia</taxon>
        <taxon>Desulfovibrionales</taxon>
        <taxon>Desulfovibrionaceae</taxon>
        <taxon>Desulfovibrio</taxon>
    </lineage>
</organism>
<name>A0A9D1TQ26_9BACT</name>